<dbReference type="Gene3D" id="3.90.640.20">
    <property type="entry name" value="Heat-shock cognate protein, ATPase"/>
    <property type="match status" value="1"/>
</dbReference>
<dbReference type="EMBL" id="PDYH01000042">
    <property type="protein sequence ID" value="PHU39712.1"/>
    <property type="molecule type" value="Genomic_DNA"/>
</dbReference>
<protein>
    <recommendedName>
        <fullName evidence="5">DUF3298 domain-containing protein</fullName>
    </recommendedName>
</protein>
<name>A0A2G3E8U6_9FIRM</name>
<evidence type="ECO:0000313" key="3">
    <source>
        <dbReference type="EMBL" id="PHU39712.1"/>
    </source>
</evidence>
<dbReference type="Proteomes" id="UP000224317">
    <property type="component" value="Unassembled WGS sequence"/>
</dbReference>
<dbReference type="SUPFAM" id="SSF82171">
    <property type="entry name" value="DPP6 N-terminal domain-like"/>
    <property type="match status" value="1"/>
</dbReference>
<reference evidence="3" key="1">
    <citation type="submission" date="2017-10" db="EMBL/GenBank/DDBJ databases">
        <title>Resolving the taxonomy of Roseburia spp., Eubacterium rectale and Agathobacter spp. through phylogenomic analysis.</title>
        <authorList>
            <person name="Sheridan P.O."/>
            <person name="Walker A.W."/>
            <person name="Duncan S.H."/>
            <person name="Scott K.P."/>
            <person name="Toole P.W.O."/>
            <person name="Luis P."/>
            <person name="Flint H.J."/>
        </authorList>
    </citation>
    <scope>NUCLEOTIDE SEQUENCE [LARGE SCALE GENOMIC DNA]</scope>
    <source>
        <strain evidence="3">JK10</strain>
    </source>
</reference>
<keyword evidence="4" id="KW-1185">Reference proteome</keyword>
<feature type="compositionally biased region" description="Basic and acidic residues" evidence="1">
    <location>
        <begin position="25"/>
        <end position="41"/>
    </location>
</feature>
<dbReference type="InterPro" id="IPR037126">
    <property type="entry name" value="PdaC/RsiV-like_sf"/>
</dbReference>
<feature type="region of interest" description="Disordered" evidence="1">
    <location>
        <begin position="25"/>
        <end position="54"/>
    </location>
</feature>
<dbReference type="Gene3D" id="2.130.10.10">
    <property type="entry name" value="YVTN repeat-like/Quinoprotein amine dehydrogenase"/>
    <property type="match status" value="1"/>
</dbReference>
<dbReference type="AlphaFoldDB" id="A0A2G3E8U6"/>
<sequence length="620" mass="70520">MKKRLLSLLLATSCICGLVACKDTEKQEKDETTQVSEKKEDEENDETTEESSEVKGQEYIVYSYVDSDKIYVVDDDGQKVENIFVNKYKSYLSKAGYDPENASVSCVNGDILLIDYDDYANDVYEVLALDSKTGEVTSIDINMDEVSLVSKCSYNGLIYIHDFDYDKNVYTERAYEKDADSLTFKEVEDEALELKDYDLLSNKDGRPVIVNRLVDDYGFALVSIYSDGKRTGIGKCTQDGKVEKVEGFKKNNFSAECYDKDYFVYGVFDEESYSTTGYEVYNLSTGETKKIDIPVEYSIIGLKDGILYYQQGPDHYASKNSDFKLYGYNLESDSSELISTVKSVPGVGELSTYTQLVGNTILLAKMEGPELRIYKVDNKNSLKDIDCPIKTYSAYKYGSVISDCNQVKCVYCDAILYKTYGEAFVLDSKYSPYAEQINAALKEKLDSAMAYTPEVNSDECEYHQDESYCETDDESVSDVRIINDQYLIIDMDSYWYGGGAHGMPGMCEYIFDLTTGEELTFADFYSGTEEEFKNLVATKVKEDYERQSAGGNSPYYFAESAEEIYDTAYEYTHLDSPNIIFQEDKVICYFYPYDLASYADGFQYFEFTYEEILGTNTLTR</sequence>
<evidence type="ECO:0000313" key="4">
    <source>
        <dbReference type="Proteomes" id="UP000224317"/>
    </source>
</evidence>
<keyword evidence="2" id="KW-0732">Signal</keyword>
<evidence type="ECO:0000256" key="2">
    <source>
        <dbReference type="SAM" id="SignalP"/>
    </source>
</evidence>
<dbReference type="PROSITE" id="PS51257">
    <property type="entry name" value="PROKAR_LIPOPROTEIN"/>
    <property type="match status" value="1"/>
</dbReference>
<comment type="caution">
    <text evidence="3">The sequence shown here is derived from an EMBL/GenBank/DDBJ whole genome shotgun (WGS) entry which is preliminary data.</text>
</comment>
<feature type="signal peptide" evidence="2">
    <location>
        <begin position="1"/>
        <end position="20"/>
    </location>
</feature>
<dbReference type="RefSeq" id="WP_099413658.1">
    <property type="nucleotide sequence ID" value="NZ_PDYH01000042.1"/>
</dbReference>
<feature type="chain" id="PRO_5038683383" description="DUF3298 domain-containing protein" evidence="2">
    <location>
        <begin position="21"/>
        <end position="620"/>
    </location>
</feature>
<proteinExistence type="predicted"/>
<organism evidence="3 4">
    <name type="scientific">Pseudobutyrivibrio ruminis</name>
    <dbReference type="NCBI Taxonomy" id="46206"/>
    <lineage>
        <taxon>Bacteria</taxon>
        <taxon>Bacillati</taxon>
        <taxon>Bacillota</taxon>
        <taxon>Clostridia</taxon>
        <taxon>Lachnospirales</taxon>
        <taxon>Lachnospiraceae</taxon>
        <taxon>Pseudobutyrivibrio</taxon>
    </lineage>
</organism>
<dbReference type="Gene3D" id="3.30.565.40">
    <property type="entry name" value="Fervidobacterium nodosum Rt17-B1 like"/>
    <property type="match status" value="1"/>
</dbReference>
<evidence type="ECO:0008006" key="5">
    <source>
        <dbReference type="Google" id="ProtNLM"/>
    </source>
</evidence>
<evidence type="ECO:0000256" key="1">
    <source>
        <dbReference type="SAM" id="MobiDB-lite"/>
    </source>
</evidence>
<dbReference type="InterPro" id="IPR015943">
    <property type="entry name" value="WD40/YVTN_repeat-like_dom_sf"/>
</dbReference>
<gene>
    <name evidence="3" type="ORF">CSX00_10410</name>
</gene>
<feature type="compositionally biased region" description="Acidic residues" evidence="1">
    <location>
        <begin position="42"/>
        <end position="51"/>
    </location>
</feature>
<accession>A0A2G3E8U6</accession>